<reference evidence="1 2" key="1">
    <citation type="journal article" date="2019" name="Int. J. Syst. Evol. Microbiol.">
        <title>The Global Catalogue of Microorganisms (GCM) 10K type strain sequencing project: providing services to taxonomists for standard genome sequencing and annotation.</title>
        <authorList>
            <consortium name="The Broad Institute Genomics Platform"/>
            <consortium name="The Broad Institute Genome Sequencing Center for Infectious Disease"/>
            <person name="Wu L."/>
            <person name="Ma J."/>
        </authorList>
    </citation>
    <scope>NUCLEOTIDE SEQUENCE [LARGE SCALE GENOMIC DNA]</scope>
    <source>
        <strain evidence="1 2">JCM 16112</strain>
    </source>
</reference>
<dbReference type="EMBL" id="BAAAFI010000007">
    <property type="protein sequence ID" value="GAA0878813.1"/>
    <property type="molecule type" value="Genomic_DNA"/>
</dbReference>
<keyword evidence="2" id="KW-1185">Reference proteome</keyword>
<accession>A0ABN1MZ60</accession>
<evidence type="ECO:0000313" key="1">
    <source>
        <dbReference type="EMBL" id="GAA0878813.1"/>
    </source>
</evidence>
<name>A0ABN1MZ60_9BACT</name>
<evidence type="ECO:0000313" key="2">
    <source>
        <dbReference type="Proteomes" id="UP001500469"/>
    </source>
</evidence>
<protein>
    <submittedName>
        <fullName evidence="1">Uncharacterized protein</fullName>
    </submittedName>
</protein>
<dbReference type="RefSeq" id="WP_343850564.1">
    <property type="nucleotide sequence ID" value="NZ_BAAAFI010000007.1"/>
</dbReference>
<sequence>MQFDAGPGERPAYFFLLTKFHPTKNFQRKTFSFAQSVLPMNAHFLTIAAFLLTQFGIVQSMGEIENQVSDCSNYILMEEDDFGRGTLIKSKPIQVGDGLWLSSLSVGSEKKLIVNIVFSGTSDQEIIQNETHEFSLDGSDEKIVVKMTPSEIKNPVFKIETIGGSEYIPISISNSTTYTLIYNMTQETYEHFKTNLLSSIRINSLSADFSFKATKTTKLKIFRNTMACLDR</sequence>
<comment type="caution">
    <text evidence="1">The sequence shown here is derived from an EMBL/GenBank/DDBJ whole genome shotgun (WGS) entry which is preliminary data.</text>
</comment>
<gene>
    <name evidence="1" type="ORF">GCM10009119_17810</name>
</gene>
<dbReference type="Proteomes" id="UP001500469">
    <property type="component" value="Unassembled WGS sequence"/>
</dbReference>
<proteinExistence type="predicted"/>
<organism evidence="1 2">
    <name type="scientific">Algoriphagus jejuensis</name>
    <dbReference type="NCBI Taxonomy" id="419934"/>
    <lineage>
        <taxon>Bacteria</taxon>
        <taxon>Pseudomonadati</taxon>
        <taxon>Bacteroidota</taxon>
        <taxon>Cytophagia</taxon>
        <taxon>Cytophagales</taxon>
        <taxon>Cyclobacteriaceae</taxon>
        <taxon>Algoriphagus</taxon>
    </lineage>
</organism>